<dbReference type="EMBL" id="CP051774">
    <property type="protein sequence ID" value="QJE95994.1"/>
    <property type="molecule type" value="Genomic_DNA"/>
</dbReference>
<gene>
    <name evidence="1" type="ORF">HHL09_09430</name>
</gene>
<keyword evidence="2" id="KW-1185">Reference proteome</keyword>
<evidence type="ECO:0000313" key="2">
    <source>
        <dbReference type="Proteomes" id="UP000501812"/>
    </source>
</evidence>
<evidence type="ECO:0000313" key="1">
    <source>
        <dbReference type="EMBL" id="QJE95994.1"/>
    </source>
</evidence>
<protein>
    <submittedName>
        <fullName evidence="1">WYL domain-containing protein</fullName>
    </submittedName>
</protein>
<proteinExistence type="predicted"/>
<accession>A0A858RHG8</accession>
<dbReference type="AlphaFoldDB" id="A0A858RHG8"/>
<dbReference type="KEGG" id="luo:HHL09_09430"/>
<name>A0A858RHG8_9BACT</name>
<organism evidence="1 2">
    <name type="scientific">Luteolibacter luteus</name>
    <dbReference type="NCBI Taxonomy" id="2728835"/>
    <lineage>
        <taxon>Bacteria</taxon>
        <taxon>Pseudomonadati</taxon>
        <taxon>Verrucomicrobiota</taxon>
        <taxon>Verrucomicrobiia</taxon>
        <taxon>Verrucomicrobiales</taxon>
        <taxon>Verrucomicrobiaceae</taxon>
        <taxon>Luteolibacter</taxon>
    </lineage>
</organism>
<sequence>MADLRGAIRHERVIRFTYEGRNYVVEPHELGRNPVTGTYEFTAWVRSGPYGMLPTWKTFHYWKVRGLEVMPDKFLPRRIAPQTLDFAG</sequence>
<reference evidence="1 2" key="1">
    <citation type="submission" date="2020-04" db="EMBL/GenBank/DDBJ databases">
        <title>Luteolibacter sp. G-1-1-1 isolated from soil.</title>
        <authorList>
            <person name="Dahal R.H."/>
        </authorList>
    </citation>
    <scope>NUCLEOTIDE SEQUENCE [LARGE SCALE GENOMIC DNA]</scope>
    <source>
        <strain evidence="1 2">G-1-1-1</strain>
    </source>
</reference>
<dbReference type="Proteomes" id="UP000501812">
    <property type="component" value="Chromosome"/>
</dbReference>
<dbReference type="PROSITE" id="PS52050">
    <property type="entry name" value="WYL"/>
    <property type="match status" value="1"/>
</dbReference>
<dbReference type="RefSeq" id="WP_169454307.1">
    <property type="nucleotide sequence ID" value="NZ_CP051774.1"/>
</dbReference>